<dbReference type="GO" id="GO:0005634">
    <property type="term" value="C:nucleus"/>
    <property type="evidence" value="ECO:0007669"/>
    <property type="project" value="UniProtKB-SubCell"/>
</dbReference>
<dbReference type="PANTHER" id="PTHR12978:SF0">
    <property type="entry name" value="M7GPPPX DIPHOSPHATASE"/>
    <property type="match status" value="1"/>
</dbReference>
<evidence type="ECO:0000256" key="11">
    <source>
        <dbReference type="ARBA" id="ARBA00022990"/>
    </source>
</evidence>
<comment type="catalytic activity">
    <reaction evidence="14 15">
        <text>a 5'-end (N(7)-methyl 5'-triphosphoguanosine)-ribonucleoside in mRNA + H2O = N(7)-methyl-GMP + a 5'-end diphospho-ribonucleoside in mRNA + 2 H(+)</text>
        <dbReference type="Rhea" id="RHEA:65388"/>
        <dbReference type="Rhea" id="RHEA-COMP:17165"/>
        <dbReference type="Rhea" id="RHEA-COMP:17167"/>
        <dbReference type="ChEBI" id="CHEBI:15377"/>
        <dbReference type="ChEBI" id="CHEBI:15378"/>
        <dbReference type="ChEBI" id="CHEBI:58285"/>
        <dbReference type="ChEBI" id="CHEBI:156461"/>
        <dbReference type="ChEBI" id="CHEBI:167616"/>
        <dbReference type="EC" id="3.6.1.59"/>
    </reaction>
</comment>
<evidence type="ECO:0000256" key="17">
    <source>
        <dbReference type="PIRSR" id="PIRSR028973-2"/>
    </source>
</evidence>
<dbReference type="KEGG" id="muo:115482007"/>
<evidence type="ECO:0000256" key="8">
    <source>
        <dbReference type="ARBA" id="ARBA00022553"/>
    </source>
</evidence>
<feature type="binding site" evidence="17">
    <location>
        <position position="182"/>
    </location>
    <ligand>
        <name>substrate</name>
    </ligand>
</feature>
<keyword evidence="12" id="KW-0508">mRNA splicing</keyword>
<evidence type="ECO:0000256" key="4">
    <source>
        <dbReference type="ARBA" id="ARBA00011140"/>
    </source>
</evidence>
<dbReference type="RefSeq" id="XP_030077395.1">
    <property type="nucleotide sequence ID" value="XM_030221535.1"/>
</dbReference>
<keyword evidence="13 15" id="KW-0539">Nucleus</keyword>
<dbReference type="FunCoup" id="A0A6P7ZVU0">
    <property type="interactions" value="2468"/>
</dbReference>
<evidence type="ECO:0000313" key="19">
    <source>
        <dbReference type="Proteomes" id="UP000515156"/>
    </source>
</evidence>
<dbReference type="InParanoid" id="A0A6P7ZVU0"/>
<keyword evidence="11" id="KW-0007">Acetylation</keyword>
<dbReference type="GO" id="GO:0008380">
    <property type="term" value="P:RNA splicing"/>
    <property type="evidence" value="ECO:0007669"/>
    <property type="project" value="UniProtKB-KW"/>
</dbReference>
<dbReference type="Pfam" id="PF05652">
    <property type="entry name" value="DcpS"/>
    <property type="match status" value="1"/>
</dbReference>
<dbReference type="PANTHER" id="PTHR12978">
    <property type="entry name" value="HISTIDINE TRIAD HIT PROTEIN MEMBER"/>
    <property type="match status" value="1"/>
</dbReference>
<dbReference type="Gene3D" id="3.30.200.40">
    <property type="entry name" value="Scavenger mRNA decapping enzyme, N-terminal domain"/>
    <property type="match status" value="1"/>
</dbReference>
<protein>
    <recommendedName>
        <fullName evidence="6 15">m7GpppX diphosphatase</fullName>
        <ecNumber evidence="5 15">3.6.1.59</ecNumber>
    </recommendedName>
</protein>
<name>A0A6P7ZVU0_9AMPH</name>
<evidence type="ECO:0000256" key="10">
    <source>
        <dbReference type="ARBA" id="ARBA00022801"/>
    </source>
</evidence>
<dbReference type="GO" id="GO:0140932">
    <property type="term" value="F:5'-(N(7)-methyl 5'-triphosphoguanosine)-[mRNA] diphosphatase activity"/>
    <property type="evidence" value="ECO:0007669"/>
    <property type="project" value="UniProtKB-EC"/>
</dbReference>
<dbReference type="PIRSF" id="PIRSF028973">
    <property type="entry name" value="Scavenger_mRNA_decap_enz"/>
    <property type="match status" value="1"/>
</dbReference>
<dbReference type="AlphaFoldDB" id="A0A6P7ZVU0"/>
<keyword evidence="19" id="KW-1185">Reference proteome</keyword>
<dbReference type="InterPro" id="IPR036265">
    <property type="entry name" value="HIT-like_sf"/>
</dbReference>
<keyword evidence="8" id="KW-0597">Phosphoprotein</keyword>
<dbReference type="InterPro" id="IPR019808">
    <property type="entry name" value="Histidine_triad_CS"/>
</dbReference>
<sequence>MRAQVLTMAESGKRKRVSDAEDGDSVQQNQKPKLLVNRDLLGVKTELTPAFSLSAFRVEKVLKESAREKILFLHGKVSGDSGDKKDAVMILEKTPLQVDQISNLLSEKSELKLQICNDIYSTYTLYPPPELSEIKTTIVYPATEKHIQKYQSQDVYLVQETGEDYRNITLPFLQTQSFSIQWVYNILEKKAEADRIIYENSDPTNGFILIPDFKWDQKQKDDLYLIAICQRHGLKSLRDLTAEQLPLLRNILQEGQEAILKRYGLSGNKLRVYVHYQPSYYHLHVHFTALGFDAAGTAVERAHLLSDVIANLELDPLYYQKRTLTYALRTDAPLLKKFLDAGKC</sequence>
<evidence type="ECO:0000256" key="6">
    <source>
        <dbReference type="ARBA" id="ARBA00015636"/>
    </source>
</evidence>
<dbReference type="SUPFAM" id="SSF54197">
    <property type="entry name" value="HIT-like"/>
    <property type="match status" value="1"/>
</dbReference>
<dbReference type="OrthoDB" id="10264956at2759"/>
<comment type="similarity">
    <text evidence="3 15">Belongs to the HIT family.</text>
</comment>
<dbReference type="Gene3D" id="3.30.428.10">
    <property type="entry name" value="HIT-like"/>
    <property type="match status" value="1"/>
</dbReference>
<dbReference type="EC" id="3.6.1.59" evidence="5 15"/>
<keyword evidence="10 15" id="KW-0378">Hydrolase</keyword>
<evidence type="ECO:0000256" key="9">
    <source>
        <dbReference type="ARBA" id="ARBA00022664"/>
    </source>
</evidence>
<dbReference type="GO" id="GO:0000290">
    <property type="term" value="P:deadenylation-dependent decapping of nuclear-transcribed mRNA"/>
    <property type="evidence" value="ECO:0007669"/>
    <property type="project" value="UniProtKB-UniRule"/>
</dbReference>
<dbReference type="FunFam" id="3.30.428.10:FF:000006">
    <property type="entry name" value="m7GpppX diphosphatase"/>
    <property type="match status" value="1"/>
</dbReference>
<evidence type="ECO:0000256" key="16">
    <source>
        <dbReference type="PIRSR" id="PIRSR028973-1"/>
    </source>
</evidence>
<evidence type="ECO:0000256" key="1">
    <source>
        <dbReference type="ARBA" id="ARBA00004123"/>
    </source>
</evidence>
<proteinExistence type="inferred from homology"/>
<evidence type="ECO:0000256" key="13">
    <source>
        <dbReference type="ARBA" id="ARBA00023242"/>
    </source>
</evidence>
<accession>A0A6P7ZVU0</accession>
<dbReference type="GeneID" id="115482007"/>
<dbReference type="GO" id="GO:0006397">
    <property type="term" value="P:mRNA processing"/>
    <property type="evidence" value="ECO:0007669"/>
    <property type="project" value="UniProtKB-KW"/>
</dbReference>
<organism evidence="19 20">
    <name type="scientific">Microcaecilia unicolor</name>
    <dbReference type="NCBI Taxonomy" id="1415580"/>
    <lineage>
        <taxon>Eukaryota</taxon>
        <taxon>Metazoa</taxon>
        <taxon>Chordata</taxon>
        <taxon>Craniata</taxon>
        <taxon>Vertebrata</taxon>
        <taxon>Euteleostomi</taxon>
        <taxon>Amphibia</taxon>
        <taxon>Gymnophiona</taxon>
        <taxon>Siphonopidae</taxon>
        <taxon>Microcaecilia</taxon>
    </lineage>
</organism>
<comment type="subunit">
    <text evidence="4">Homodimer. Associates with components of the exosome multienzyme ribonuclease complex, such as EXOSC3 and EXOSC4. Interacts with NDOR1.</text>
</comment>
<dbReference type="Pfam" id="PF11969">
    <property type="entry name" value="DcpS_C"/>
    <property type="match status" value="1"/>
</dbReference>
<evidence type="ECO:0000256" key="5">
    <source>
        <dbReference type="ARBA" id="ARBA00012520"/>
    </source>
</evidence>
<evidence type="ECO:0000256" key="18">
    <source>
        <dbReference type="SAM" id="MobiDB-lite"/>
    </source>
</evidence>
<evidence type="ECO:0000256" key="12">
    <source>
        <dbReference type="ARBA" id="ARBA00023187"/>
    </source>
</evidence>
<keyword evidence="7" id="KW-0963">Cytoplasm</keyword>
<evidence type="ECO:0000256" key="14">
    <source>
        <dbReference type="ARBA" id="ARBA00048222"/>
    </source>
</evidence>
<reference evidence="20" key="1">
    <citation type="submission" date="2025-08" db="UniProtKB">
        <authorList>
            <consortium name="RefSeq"/>
        </authorList>
    </citation>
    <scope>IDENTIFICATION</scope>
</reference>
<gene>
    <name evidence="20" type="primary">DCPS</name>
</gene>
<feature type="region of interest" description="Disordered" evidence="18">
    <location>
        <begin position="1"/>
        <end position="29"/>
    </location>
</feature>
<feature type="binding site" evidence="17">
    <location>
        <position position="192"/>
    </location>
    <ligand>
        <name>substrate</name>
    </ligand>
</feature>
<evidence type="ECO:0000313" key="20">
    <source>
        <dbReference type="RefSeq" id="XP_030077395.1"/>
    </source>
</evidence>
<keyword evidence="9 15" id="KW-0507">mRNA processing</keyword>
<evidence type="ECO:0000256" key="7">
    <source>
        <dbReference type="ARBA" id="ARBA00022490"/>
    </source>
</evidence>
<dbReference type="SUPFAM" id="SSF102860">
    <property type="entry name" value="mRNA decapping enzyme DcpS N-terminal domain"/>
    <property type="match status" value="1"/>
</dbReference>
<dbReference type="PROSITE" id="PS00892">
    <property type="entry name" value="HIT_1"/>
    <property type="match status" value="1"/>
</dbReference>
<feature type="active site" description="Nucleophile" evidence="16">
    <location>
        <position position="284"/>
    </location>
</feature>
<comment type="function">
    <text evidence="15">Decapping scavenger enzyme that catalyzes the cleavage of a residual cap structure following the degradation of mRNAs by the 3'-&gt;5' exosome-mediated mRNA decay pathway.</text>
</comment>
<evidence type="ECO:0000256" key="2">
    <source>
        <dbReference type="ARBA" id="ARBA00004496"/>
    </source>
</evidence>
<evidence type="ECO:0000256" key="3">
    <source>
        <dbReference type="ARBA" id="ARBA00010208"/>
    </source>
</evidence>
<evidence type="ECO:0000256" key="15">
    <source>
        <dbReference type="PIRNR" id="PIRNR028973"/>
    </source>
</evidence>
<dbReference type="GO" id="GO:0000340">
    <property type="term" value="F:RNA 7-methylguanosine cap binding"/>
    <property type="evidence" value="ECO:0007669"/>
    <property type="project" value="UniProtKB-UniRule"/>
</dbReference>
<feature type="binding site" evidence="17">
    <location>
        <position position="214"/>
    </location>
    <ligand>
        <name>substrate</name>
    </ligand>
</feature>
<dbReference type="InterPro" id="IPR008594">
    <property type="entry name" value="DcpS/DCS2"/>
</dbReference>
<comment type="subcellular location">
    <subcellularLocation>
        <location evidence="2">Cytoplasm</location>
    </subcellularLocation>
    <subcellularLocation>
        <location evidence="1 15">Nucleus</location>
    </subcellularLocation>
</comment>
<dbReference type="InterPro" id="IPR011145">
    <property type="entry name" value="Scavenger_mRNA_decap_enz_N"/>
</dbReference>
<feature type="binding site" evidence="17">
    <location>
        <begin position="275"/>
        <end position="286"/>
    </location>
    <ligand>
        <name>substrate</name>
    </ligand>
</feature>
<dbReference type="GO" id="GO:0000932">
    <property type="term" value="C:P-body"/>
    <property type="evidence" value="ECO:0007669"/>
    <property type="project" value="TreeGrafter"/>
</dbReference>
<dbReference type="Proteomes" id="UP000515156">
    <property type="component" value="Chromosome 12"/>
</dbReference>
<dbReference type="FunFam" id="3.30.200.40:FF:000001">
    <property type="entry name" value="m7GpppX diphosphatase"/>
    <property type="match status" value="1"/>
</dbReference>
<feature type="binding site" evidence="17">
    <location>
        <position position="212"/>
    </location>
    <ligand>
        <name>substrate</name>
    </ligand>
</feature>
<dbReference type="CTD" id="28960"/>